<keyword evidence="1" id="KW-0805">Transcription regulation</keyword>
<gene>
    <name evidence="6" type="ORF">QO011_005974</name>
</gene>
<evidence type="ECO:0000313" key="7">
    <source>
        <dbReference type="Proteomes" id="UP001242480"/>
    </source>
</evidence>
<name>A0ABU0JF77_9HYPH</name>
<dbReference type="InterPro" id="IPR025996">
    <property type="entry name" value="MT1864/Rv1816-like_C"/>
</dbReference>
<accession>A0ABU0JF77</accession>
<dbReference type="Pfam" id="PF00440">
    <property type="entry name" value="TetR_N"/>
    <property type="match status" value="1"/>
</dbReference>
<sequence length="182" mass="19271">MVSESKDGLRAALLMAALDLLEPDGEAPSLRAVARAAGVSAMAPYRHFEDKAALLAAVADRGFTMLGDELAKADACADAAEALFAQGVAFTRFARLHPALFRLMFGPQYGHAGTAAIQHADEVLDRRVAELVPNSADAAKLACRALVQGLAMIELSGRLKPQREDDVEAAIRLFAMAIAGRK</sequence>
<feature type="DNA-binding region" description="H-T-H motif" evidence="4">
    <location>
        <begin position="29"/>
        <end position="48"/>
    </location>
</feature>
<dbReference type="InterPro" id="IPR001647">
    <property type="entry name" value="HTH_TetR"/>
</dbReference>
<evidence type="ECO:0000256" key="3">
    <source>
        <dbReference type="ARBA" id="ARBA00023163"/>
    </source>
</evidence>
<feature type="domain" description="HTH tetR-type" evidence="5">
    <location>
        <begin position="7"/>
        <end position="66"/>
    </location>
</feature>
<dbReference type="InterPro" id="IPR036271">
    <property type="entry name" value="Tet_transcr_reg_TetR-rel_C_sf"/>
</dbReference>
<protein>
    <submittedName>
        <fullName evidence="6">AcrR family transcriptional regulator</fullName>
    </submittedName>
</protein>
<dbReference type="SUPFAM" id="SSF48498">
    <property type="entry name" value="Tetracyclin repressor-like, C-terminal domain"/>
    <property type="match status" value="1"/>
</dbReference>
<dbReference type="PROSITE" id="PS50977">
    <property type="entry name" value="HTH_TETR_2"/>
    <property type="match status" value="1"/>
</dbReference>
<dbReference type="EMBL" id="JAUSVX010000014">
    <property type="protein sequence ID" value="MDQ0472941.1"/>
    <property type="molecule type" value="Genomic_DNA"/>
</dbReference>
<keyword evidence="7" id="KW-1185">Reference proteome</keyword>
<reference evidence="6 7" key="1">
    <citation type="submission" date="2023-07" db="EMBL/GenBank/DDBJ databases">
        <title>Genomic Encyclopedia of Type Strains, Phase IV (KMG-IV): sequencing the most valuable type-strain genomes for metagenomic binning, comparative biology and taxonomic classification.</title>
        <authorList>
            <person name="Goeker M."/>
        </authorList>
    </citation>
    <scope>NUCLEOTIDE SEQUENCE [LARGE SCALE GENOMIC DNA]</scope>
    <source>
        <strain evidence="6 7">DSM 19619</strain>
    </source>
</reference>
<dbReference type="Gene3D" id="1.10.357.10">
    <property type="entry name" value="Tetracycline Repressor, domain 2"/>
    <property type="match status" value="1"/>
</dbReference>
<proteinExistence type="predicted"/>
<evidence type="ECO:0000256" key="4">
    <source>
        <dbReference type="PROSITE-ProRule" id="PRU00335"/>
    </source>
</evidence>
<keyword evidence="3" id="KW-0804">Transcription</keyword>
<comment type="caution">
    <text evidence="6">The sequence shown here is derived from an EMBL/GenBank/DDBJ whole genome shotgun (WGS) entry which is preliminary data.</text>
</comment>
<dbReference type="SUPFAM" id="SSF46689">
    <property type="entry name" value="Homeodomain-like"/>
    <property type="match status" value="1"/>
</dbReference>
<evidence type="ECO:0000256" key="1">
    <source>
        <dbReference type="ARBA" id="ARBA00023015"/>
    </source>
</evidence>
<keyword evidence="2 4" id="KW-0238">DNA-binding</keyword>
<dbReference type="RefSeq" id="WP_307280518.1">
    <property type="nucleotide sequence ID" value="NZ_JAUSVX010000014.1"/>
</dbReference>
<evidence type="ECO:0000256" key="2">
    <source>
        <dbReference type="ARBA" id="ARBA00023125"/>
    </source>
</evidence>
<evidence type="ECO:0000313" key="6">
    <source>
        <dbReference type="EMBL" id="MDQ0472941.1"/>
    </source>
</evidence>
<dbReference type="PRINTS" id="PR00455">
    <property type="entry name" value="HTHTETR"/>
</dbReference>
<organism evidence="6 7">
    <name type="scientific">Labrys wisconsinensis</name>
    <dbReference type="NCBI Taxonomy" id="425677"/>
    <lineage>
        <taxon>Bacteria</taxon>
        <taxon>Pseudomonadati</taxon>
        <taxon>Pseudomonadota</taxon>
        <taxon>Alphaproteobacteria</taxon>
        <taxon>Hyphomicrobiales</taxon>
        <taxon>Xanthobacteraceae</taxon>
        <taxon>Labrys</taxon>
    </lineage>
</organism>
<dbReference type="Proteomes" id="UP001242480">
    <property type="component" value="Unassembled WGS sequence"/>
</dbReference>
<evidence type="ECO:0000259" key="5">
    <source>
        <dbReference type="PROSITE" id="PS50977"/>
    </source>
</evidence>
<dbReference type="Pfam" id="PF13305">
    <property type="entry name" value="TetR_C_33"/>
    <property type="match status" value="1"/>
</dbReference>
<dbReference type="InterPro" id="IPR009057">
    <property type="entry name" value="Homeodomain-like_sf"/>
</dbReference>